<evidence type="ECO:0000256" key="2">
    <source>
        <dbReference type="ARBA" id="ARBA00007569"/>
    </source>
</evidence>
<reference evidence="12" key="1">
    <citation type="submission" date="2025-08" db="UniProtKB">
        <authorList>
            <consortium name="RefSeq"/>
        </authorList>
    </citation>
    <scope>IDENTIFICATION</scope>
    <source>
        <tissue evidence="12">Silk gland</tissue>
    </source>
</reference>
<accession>A0A6J2KML4</accession>
<evidence type="ECO:0000313" key="12">
    <source>
        <dbReference type="RefSeq" id="XP_028041379.1"/>
    </source>
</evidence>
<comment type="subcellular location">
    <subcellularLocation>
        <location evidence="1">Mitochondrion</location>
    </subcellularLocation>
</comment>
<evidence type="ECO:0000256" key="4">
    <source>
        <dbReference type="ARBA" id="ARBA00022448"/>
    </source>
</evidence>
<evidence type="ECO:0000256" key="3">
    <source>
        <dbReference type="ARBA" id="ARBA00020084"/>
    </source>
</evidence>
<feature type="domain" description="NADH:ubiquinone oxidoreductase 30kDa subunit" evidence="10">
    <location>
        <begin position="170"/>
        <end position="289"/>
    </location>
</feature>
<evidence type="ECO:0000256" key="8">
    <source>
        <dbReference type="ARBA" id="ARBA00049551"/>
    </source>
</evidence>
<dbReference type="FunFam" id="3.30.460.80:FF:000002">
    <property type="entry name" value="NADH dehydrogenase iron-sulfur protein 3, mitochondrial"/>
    <property type="match status" value="1"/>
</dbReference>
<dbReference type="RefSeq" id="XP_028041379.1">
    <property type="nucleotide sequence ID" value="XM_028185578.1"/>
</dbReference>
<keyword evidence="11" id="KW-1185">Reference proteome</keyword>
<dbReference type="PANTHER" id="PTHR10884:SF14">
    <property type="entry name" value="NADH DEHYDROGENASE [UBIQUINONE] IRON-SULFUR PROTEIN 3, MITOCHONDRIAL"/>
    <property type="match status" value="1"/>
</dbReference>
<gene>
    <name evidence="12" type="primary">LOC114251353</name>
</gene>
<comment type="similarity">
    <text evidence="2 9">Belongs to the complex I 30 kDa subunit family.</text>
</comment>
<dbReference type="InterPro" id="IPR037232">
    <property type="entry name" value="NADH_quin_OxRdtase_su_C/D-like"/>
</dbReference>
<keyword evidence="5 9" id="KW-1278">Translocase</keyword>
<dbReference type="NCBIfam" id="NF004733">
    <property type="entry name" value="PRK06074.1-5"/>
    <property type="match status" value="1"/>
</dbReference>
<evidence type="ECO:0000256" key="7">
    <source>
        <dbReference type="ARBA" id="ARBA00023075"/>
    </source>
</evidence>
<keyword evidence="4 9" id="KW-0813">Transport</keyword>
<dbReference type="PROSITE" id="PS00542">
    <property type="entry name" value="COMPLEX1_30K"/>
    <property type="match status" value="1"/>
</dbReference>
<dbReference type="GO" id="GO:0016651">
    <property type="term" value="F:oxidoreductase activity, acting on NAD(P)H"/>
    <property type="evidence" value="ECO:0007669"/>
    <property type="project" value="InterPro"/>
</dbReference>
<dbReference type="GO" id="GO:0008137">
    <property type="term" value="F:NADH dehydrogenase (ubiquinone) activity"/>
    <property type="evidence" value="ECO:0007669"/>
    <property type="project" value="UniProtKB-EC"/>
</dbReference>
<keyword evidence="7" id="KW-0830">Ubiquinone</keyword>
<protein>
    <recommendedName>
        <fullName evidence="3">NADH dehydrogenase [ubiquinone] iron-sulfur protein 3, mitochondrial</fullName>
    </recommendedName>
</protein>
<dbReference type="InterPro" id="IPR001268">
    <property type="entry name" value="NADH_UbQ_OxRdtase_30kDa_su"/>
</dbReference>
<keyword evidence="6 9" id="KW-0520">NAD</keyword>
<dbReference type="KEGG" id="bman:114251353"/>
<evidence type="ECO:0000259" key="10">
    <source>
        <dbReference type="Pfam" id="PF00329"/>
    </source>
</evidence>
<dbReference type="OrthoDB" id="37721at2759"/>
<sequence length="343" mass="40609">MGEGDGIIVDEIILFSNELQQSVPRTTHAQRYHRKPEVVVLRRTIWSWTAGNTESSAACTPCYMYGTVKDKWERFRSMISKTIDKRSITSILRRQFHASNRLHSDDGKQSVQIGNPFCLKPVECENHTLRKHDNLRRQRLYEFGLYVAACLPKYVQKVQMQFNDQLEILIVPDGLFQVLSFLRNHQHACCNQCSCVTAIDVPTRQFRFEVVYCLLSIRFGERIRVKTYTDELTPLHSACELWESCNWFEREVYDMFGIVFTHHPDLRRILTDYGFVGHPLRKDFPLIGYTEVRYDDELKKLVYEPVEYAQEMRRYQLESPWNYMNNFHEGYNNPKPIDKKKKN</sequence>
<evidence type="ECO:0000313" key="11">
    <source>
        <dbReference type="Proteomes" id="UP000504629"/>
    </source>
</evidence>
<dbReference type="Gene3D" id="3.30.460.80">
    <property type="entry name" value="NADH:ubiquinone oxidoreductase, 30kDa subunit"/>
    <property type="match status" value="1"/>
</dbReference>
<name>A0A6J2KML4_BOMMA</name>
<dbReference type="InterPro" id="IPR020396">
    <property type="entry name" value="NADH_UbQ_OxRdtase_CS"/>
</dbReference>
<dbReference type="PANTHER" id="PTHR10884">
    <property type="entry name" value="NADH DEHYDROGENASE UBIQUINONE IRON-SULFUR PROTEIN 3"/>
    <property type="match status" value="1"/>
</dbReference>
<comment type="catalytic activity">
    <reaction evidence="8">
        <text>a ubiquinone + NADH + 5 H(+)(in) = a ubiquinol + NAD(+) + 4 H(+)(out)</text>
        <dbReference type="Rhea" id="RHEA:29091"/>
        <dbReference type="Rhea" id="RHEA-COMP:9565"/>
        <dbReference type="Rhea" id="RHEA-COMP:9566"/>
        <dbReference type="ChEBI" id="CHEBI:15378"/>
        <dbReference type="ChEBI" id="CHEBI:16389"/>
        <dbReference type="ChEBI" id="CHEBI:17976"/>
        <dbReference type="ChEBI" id="CHEBI:57540"/>
        <dbReference type="ChEBI" id="CHEBI:57945"/>
        <dbReference type="EC" id="7.1.1.2"/>
    </reaction>
</comment>
<dbReference type="AlphaFoldDB" id="A0A6J2KML4"/>
<evidence type="ECO:0000256" key="1">
    <source>
        <dbReference type="ARBA" id="ARBA00004173"/>
    </source>
</evidence>
<evidence type="ECO:0000256" key="6">
    <source>
        <dbReference type="ARBA" id="ARBA00023027"/>
    </source>
</evidence>
<dbReference type="InterPro" id="IPR010218">
    <property type="entry name" value="NADH_DH_suC"/>
</dbReference>
<evidence type="ECO:0000256" key="9">
    <source>
        <dbReference type="RuleBase" id="RU003456"/>
    </source>
</evidence>
<dbReference type="NCBIfam" id="TIGR01961">
    <property type="entry name" value="NuoC_fam"/>
    <property type="match status" value="1"/>
</dbReference>
<proteinExistence type="inferred from homology"/>
<dbReference type="GO" id="GO:0005739">
    <property type="term" value="C:mitochondrion"/>
    <property type="evidence" value="ECO:0007669"/>
    <property type="project" value="UniProtKB-SubCell"/>
</dbReference>
<dbReference type="Proteomes" id="UP000504629">
    <property type="component" value="Unplaced"/>
</dbReference>
<dbReference type="Pfam" id="PF00329">
    <property type="entry name" value="Complex1_30kDa"/>
    <property type="match status" value="1"/>
</dbReference>
<dbReference type="GeneID" id="114251353"/>
<evidence type="ECO:0000256" key="5">
    <source>
        <dbReference type="ARBA" id="ARBA00022967"/>
    </source>
</evidence>
<organism evidence="11 12">
    <name type="scientific">Bombyx mandarina</name>
    <name type="common">Wild silk moth</name>
    <name type="synonym">Wild silkworm</name>
    <dbReference type="NCBI Taxonomy" id="7092"/>
    <lineage>
        <taxon>Eukaryota</taxon>
        <taxon>Metazoa</taxon>
        <taxon>Ecdysozoa</taxon>
        <taxon>Arthropoda</taxon>
        <taxon>Hexapoda</taxon>
        <taxon>Insecta</taxon>
        <taxon>Pterygota</taxon>
        <taxon>Neoptera</taxon>
        <taxon>Endopterygota</taxon>
        <taxon>Lepidoptera</taxon>
        <taxon>Glossata</taxon>
        <taxon>Ditrysia</taxon>
        <taxon>Bombycoidea</taxon>
        <taxon>Bombycidae</taxon>
        <taxon>Bombycinae</taxon>
        <taxon>Bombyx</taxon>
    </lineage>
</organism>
<dbReference type="SUPFAM" id="SSF143243">
    <property type="entry name" value="Nqo5-like"/>
    <property type="match status" value="1"/>
</dbReference>
<dbReference type="HAMAP" id="MF_01357">
    <property type="entry name" value="NDH1_NuoC"/>
    <property type="match status" value="1"/>
</dbReference>
<dbReference type="GO" id="GO:0016020">
    <property type="term" value="C:membrane"/>
    <property type="evidence" value="ECO:0007669"/>
    <property type="project" value="UniProtKB-ARBA"/>
</dbReference>